<organism evidence="1">
    <name type="scientific">uncultured marine phage</name>
    <dbReference type="NCBI Taxonomy" id="707152"/>
    <lineage>
        <taxon>Viruses</taxon>
        <taxon>environmental samples</taxon>
    </lineage>
</organism>
<sequence>MNENIIKFTQLCAKSRYQGLTAKKHIEKNDLLDKLIEDGLMYNDNGNNKFVNKEDSDYFIETIKNWDK</sequence>
<proteinExistence type="predicted"/>
<name>A0A8D9CAZ4_9VIRU</name>
<protein>
    <submittedName>
        <fullName evidence="1">Uncharacterized protein</fullName>
    </submittedName>
</protein>
<accession>A0A8D9CAZ4</accession>
<evidence type="ECO:0000313" key="1">
    <source>
        <dbReference type="EMBL" id="CAG7579737.1"/>
    </source>
</evidence>
<reference evidence="1" key="1">
    <citation type="submission" date="2021-06" db="EMBL/GenBank/DDBJ databases">
        <authorList>
            <person name="Gannon L."/>
            <person name="Redgwell R T."/>
            <person name="Michniewski S."/>
            <person name="Harrison D C."/>
            <person name="Millard A."/>
        </authorList>
    </citation>
    <scope>NUCLEOTIDE SEQUENCE</scope>
</reference>
<gene>
    <name evidence="1" type="ORF">SLAVMIC_00069</name>
</gene>
<dbReference type="EMBL" id="OU342829">
    <property type="protein sequence ID" value="CAG7579737.1"/>
    <property type="molecule type" value="Genomic_DNA"/>
</dbReference>